<reference evidence="2" key="1">
    <citation type="submission" date="2017-04" db="EMBL/GenBank/DDBJ databases">
        <authorList>
            <person name="Varghese N."/>
            <person name="Submissions S."/>
        </authorList>
    </citation>
    <scope>NUCLEOTIDE SEQUENCE [LARGE SCALE GENOMIC DNA]</scope>
    <source>
        <strain evidence="2">RKEM611</strain>
    </source>
</reference>
<organism evidence="1 2">
    <name type="scientific">Pseudobacteriovorax antillogorgiicola</name>
    <dbReference type="NCBI Taxonomy" id="1513793"/>
    <lineage>
        <taxon>Bacteria</taxon>
        <taxon>Pseudomonadati</taxon>
        <taxon>Bdellovibrionota</taxon>
        <taxon>Oligoflexia</taxon>
        <taxon>Oligoflexales</taxon>
        <taxon>Pseudobacteriovoracaceae</taxon>
        <taxon>Pseudobacteriovorax</taxon>
    </lineage>
</organism>
<protein>
    <submittedName>
        <fullName evidence="1">Uncharacterized protein</fullName>
    </submittedName>
</protein>
<proteinExistence type="predicted"/>
<name>A0A1Y6BH23_9BACT</name>
<gene>
    <name evidence="1" type="ORF">SAMN06296036_10574</name>
</gene>
<evidence type="ECO:0000313" key="2">
    <source>
        <dbReference type="Proteomes" id="UP000192907"/>
    </source>
</evidence>
<dbReference type="AlphaFoldDB" id="A0A1Y6BH23"/>
<sequence>MTKSLLEKLAIPLQLAKFVGSLYDFWVEVVVKPDEDDVH</sequence>
<dbReference type="EMBL" id="FWZT01000005">
    <property type="protein sequence ID" value="SMF11319.1"/>
    <property type="molecule type" value="Genomic_DNA"/>
</dbReference>
<evidence type="ECO:0000313" key="1">
    <source>
        <dbReference type="EMBL" id="SMF11319.1"/>
    </source>
</evidence>
<dbReference type="STRING" id="1513793.SAMN06296036_10574"/>
<keyword evidence="2" id="KW-1185">Reference proteome</keyword>
<dbReference type="Proteomes" id="UP000192907">
    <property type="component" value="Unassembled WGS sequence"/>
</dbReference>
<accession>A0A1Y6BH23</accession>